<evidence type="ECO:0000313" key="6">
    <source>
        <dbReference type="Proteomes" id="UP000048289"/>
    </source>
</evidence>
<organism evidence="2 4">
    <name type="scientific">Mycobacterium tuberculosis</name>
    <dbReference type="NCBI Taxonomy" id="1773"/>
    <lineage>
        <taxon>Bacteria</taxon>
        <taxon>Bacillati</taxon>
        <taxon>Actinomycetota</taxon>
        <taxon>Actinomycetes</taxon>
        <taxon>Mycobacteriales</taxon>
        <taxon>Mycobacteriaceae</taxon>
        <taxon>Mycobacterium</taxon>
        <taxon>Mycobacterium tuberculosis complex</taxon>
    </lineage>
</organism>
<dbReference type="EMBL" id="CSBK01000019">
    <property type="protein sequence ID" value="COW79677.1"/>
    <property type="molecule type" value="Genomic_DNA"/>
</dbReference>
<protein>
    <submittedName>
        <fullName evidence="2">Uncharacterized protein</fullName>
    </submittedName>
</protein>
<evidence type="ECO:0000313" key="5">
    <source>
        <dbReference type="Proteomes" id="UP000039021"/>
    </source>
</evidence>
<dbReference type="Proteomes" id="UP000048289">
    <property type="component" value="Unassembled WGS sequence"/>
</dbReference>
<evidence type="ECO:0000313" key="2">
    <source>
        <dbReference type="EMBL" id="COW50235.1"/>
    </source>
</evidence>
<sequence length="129" mass="14295">MENKMYSLRQNKRRGNFARSSIPPRLTHILAAFPQPSPGITDQTLGLPTSGHGAKVDSQNMAVRDMGIHGTEPLRRPVRFNLHMSGAAAVVRYVEHRWRSGAGRLVFSCDASAPPRQPPRAKQVLMPQC</sequence>
<dbReference type="EMBL" id="CFOE01000345">
    <property type="protein sequence ID" value="CFE40525.1"/>
    <property type="molecule type" value="Genomic_DNA"/>
</dbReference>
<dbReference type="AlphaFoldDB" id="A0A0U0SJ33"/>
<dbReference type="Proteomes" id="UP000039021">
    <property type="component" value="Unassembled WGS sequence"/>
</dbReference>
<dbReference type="Proteomes" id="UP000038802">
    <property type="component" value="Unassembled WGS sequence"/>
</dbReference>
<proteinExistence type="predicted"/>
<accession>A0A0U0SJ33</accession>
<dbReference type="EMBL" id="CSAE01000551">
    <property type="protein sequence ID" value="COW50235.1"/>
    <property type="molecule type" value="Genomic_DNA"/>
</dbReference>
<reference evidence="2" key="3">
    <citation type="submission" date="2015-03" db="EMBL/GenBank/DDBJ databases">
        <authorList>
            <person name="Murphy D."/>
        </authorList>
    </citation>
    <scope>NUCLEOTIDE SEQUENCE [LARGE SCALE GENOMIC DNA]</scope>
    <source>
        <strain evidence="2">K00500041</strain>
    </source>
</reference>
<reference evidence="4 5" key="1">
    <citation type="submission" date="2015-03" db="EMBL/GenBank/DDBJ databases">
        <authorList>
            <consortium name="Pathogen Informatics"/>
        </authorList>
    </citation>
    <scope>NUCLEOTIDE SEQUENCE [LARGE SCALE GENOMIC DNA]</scope>
    <source>
        <strain evidence="1 6">G09901357</strain>
        <strain evidence="4">K00500041</strain>
        <strain evidence="5">N09902308</strain>
    </source>
</reference>
<name>A0A0U0SJ33_MYCTX</name>
<evidence type="ECO:0000313" key="1">
    <source>
        <dbReference type="EMBL" id="CFE40525.1"/>
    </source>
</evidence>
<gene>
    <name evidence="1" type="ORF">ERS007681_02544</name>
    <name evidence="2" type="ORF">ERS007703_03765</name>
    <name evidence="3" type="ORF">ERS007739_00094</name>
</gene>
<evidence type="ECO:0000313" key="3">
    <source>
        <dbReference type="EMBL" id="COW79677.1"/>
    </source>
</evidence>
<evidence type="ECO:0000313" key="4">
    <source>
        <dbReference type="Proteomes" id="UP000038802"/>
    </source>
</evidence>
<reference evidence="3" key="2">
    <citation type="submission" date="2015-03" db="EMBL/GenBank/DDBJ databases">
        <authorList>
            <consortium name="Pathogen Informatics"/>
            <person name="Murphy D."/>
        </authorList>
    </citation>
    <scope>NUCLEOTIDE SEQUENCE</scope>
    <source>
        <strain evidence="3">N09902308</strain>
    </source>
</reference>